<dbReference type="SUPFAM" id="SSF52058">
    <property type="entry name" value="L domain-like"/>
    <property type="match status" value="2"/>
</dbReference>
<keyword evidence="2" id="KW-0677">Repeat</keyword>
<dbReference type="InterPro" id="IPR055414">
    <property type="entry name" value="LRR_R13L4/SHOC2-like"/>
</dbReference>
<evidence type="ECO:0000259" key="6">
    <source>
        <dbReference type="Pfam" id="PF23598"/>
    </source>
</evidence>
<dbReference type="GO" id="GO:0043531">
    <property type="term" value="F:ADP binding"/>
    <property type="evidence" value="ECO:0007669"/>
    <property type="project" value="InterPro"/>
</dbReference>
<dbReference type="EMBL" id="KK198760">
    <property type="protein sequence ID" value="KCW61042.1"/>
    <property type="molecule type" value="Genomic_DNA"/>
</dbReference>
<dbReference type="InterPro" id="IPR058192">
    <property type="entry name" value="WHD_ROQ1-like"/>
</dbReference>
<proteinExistence type="predicted"/>
<dbReference type="Gene3D" id="1.10.8.430">
    <property type="entry name" value="Helical domain of apoptotic protease-activating factors"/>
    <property type="match status" value="1"/>
</dbReference>
<dbReference type="InterPro" id="IPR002182">
    <property type="entry name" value="NB-ARC"/>
</dbReference>
<reference evidence="7" key="1">
    <citation type="submission" date="2013-07" db="EMBL/GenBank/DDBJ databases">
        <title>The genome of Eucalyptus grandis.</title>
        <authorList>
            <person name="Schmutz J."/>
            <person name="Hayes R."/>
            <person name="Myburg A."/>
            <person name="Tuskan G."/>
            <person name="Grattapaglia D."/>
            <person name="Rokhsar D.S."/>
        </authorList>
    </citation>
    <scope>NUCLEOTIDE SEQUENCE</scope>
    <source>
        <tissue evidence="7">Leaf extractions</tissue>
    </source>
</reference>
<keyword evidence="3" id="KW-0611">Plant defense</keyword>
<dbReference type="Gramene" id="KCW61042">
    <property type="protein sequence ID" value="KCW61042"/>
    <property type="gene ID" value="EUGRSUZ_H03812"/>
</dbReference>
<dbReference type="Pfam" id="PF00931">
    <property type="entry name" value="NB-ARC"/>
    <property type="match status" value="1"/>
</dbReference>
<dbReference type="InParanoid" id="A0A059B487"/>
<dbReference type="InterPro" id="IPR044974">
    <property type="entry name" value="Disease_R_plants"/>
</dbReference>
<dbReference type="PANTHER" id="PTHR11017:SF570">
    <property type="entry name" value="DISEASE RESISTANCE PROTEIN (TIR-NBS CLASS)-RELATED"/>
    <property type="match status" value="1"/>
</dbReference>
<dbReference type="PANTHER" id="PTHR11017">
    <property type="entry name" value="LEUCINE-RICH REPEAT-CONTAINING PROTEIN"/>
    <property type="match status" value="1"/>
</dbReference>
<evidence type="ECO:0000259" key="4">
    <source>
        <dbReference type="Pfam" id="PF00931"/>
    </source>
</evidence>
<keyword evidence="1" id="KW-0433">Leucine-rich repeat</keyword>
<name>A0A059B487_EUCGR</name>
<feature type="domain" description="NB-ARC" evidence="4">
    <location>
        <begin position="10"/>
        <end position="164"/>
    </location>
</feature>
<sequence length="904" mass="103653">MEMIGVGTSETRIIGIHGMGGLGKTTIAKLIYNKLLQDFENYCFLRDIRETSKGGIQCLQNQLISDILKTKCIDIKDIDEGTQTIKDRLSNKRVLLLLDDVEEENHIDALVGKPIWLGKGSKIIITTRNKDILYPPKVDYRYEVSSMDPDQSLQLFSKHAFRRDSPLDEYMPQSCRAIGIAGGLPLTLEVLGSLLGRTEKKKWDLMLNKLESVPHETVQSKLKISYDALDVRQQHIFLDIACFFIGYDKDIMIHFWDESKFPEEAMEVLQNISLIKIEKSNRVWMHDQLRDLGREIVCRESKMEIEEQSRVWDPKEALDLLRRSKGRKEVEAQALRTQALRLHFDHERQHHFTHKDFERISNLRFLQVDGLKEHFSVEERLLWHESPSNVIPMERLILLSCKNLVEIDVSICRLKSLVFLDVSFCEKLQRLPDELARDLTSLKYLGLDFCYSLERLPNTIGNLESLNKLNILYTEIEELPDSIGKLKSLINLNISSRRIKELPNSIGQLENLKVVKIRCEALSKIPDAFWTIEKLEVIEVVKLGVIEAHIDNGFDVEIGNHTYRNRSMRILRLSNGRIHVVPRLPESLIILELSKLYMDMFPDLSNLANLKELKLWFVRRDSYGEFDGESDGPVEENPMPLWIENLSKLETFYLSCPYVTTMPADIRSLLPQLKSLELCLVELHLYNCKSCCSMEDLSNLKTLSDLDIVNSAISEIQGLDRLENLQTLELRKLQWVEILPDLSNLNKLGHFTLQDCGNLVEIQGDFPPSLESFSISECGSLQKLPDLSSLKGLRTVEIEGCGKLNVVDLSNLKTLSNLEITNLAISEIRGLDRLENLQELRLGELQQVEVLPDLSNLNKLRDLHLYDCGNLVEIQGHFPPSLKSFSIWECGSLQKLLDLSSLKG</sequence>
<dbReference type="GO" id="GO:0051707">
    <property type="term" value="P:response to other organism"/>
    <property type="evidence" value="ECO:0007669"/>
    <property type="project" value="UniProtKB-ARBA"/>
</dbReference>
<dbReference type="InterPro" id="IPR042197">
    <property type="entry name" value="Apaf_helical"/>
</dbReference>
<evidence type="ECO:0000256" key="3">
    <source>
        <dbReference type="ARBA" id="ARBA00022821"/>
    </source>
</evidence>
<dbReference type="OMA" id="FGYRGPC"/>
<organism evidence="7">
    <name type="scientific">Eucalyptus grandis</name>
    <name type="common">Flooded gum</name>
    <dbReference type="NCBI Taxonomy" id="71139"/>
    <lineage>
        <taxon>Eukaryota</taxon>
        <taxon>Viridiplantae</taxon>
        <taxon>Streptophyta</taxon>
        <taxon>Embryophyta</taxon>
        <taxon>Tracheophyta</taxon>
        <taxon>Spermatophyta</taxon>
        <taxon>Magnoliopsida</taxon>
        <taxon>eudicotyledons</taxon>
        <taxon>Gunneridae</taxon>
        <taxon>Pentapetalae</taxon>
        <taxon>rosids</taxon>
        <taxon>malvids</taxon>
        <taxon>Myrtales</taxon>
        <taxon>Myrtaceae</taxon>
        <taxon>Myrtoideae</taxon>
        <taxon>Eucalypteae</taxon>
        <taxon>Eucalyptus</taxon>
    </lineage>
</organism>
<evidence type="ECO:0000259" key="5">
    <source>
        <dbReference type="Pfam" id="PF23282"/>
    </source>
</evidence>
<evidence type="ECO:0000256" key="1">
    <source>
        <dbReference type="ARBA" id="ARBA00022614"/>
    </source>
</evidence>
<evidence type="ECO:0000256" key="2">
    <source>
        <dbReference type="ARBA" id="ARBA00022737"/>
    </source>
</evidence>
<dbReference type="InterPro" id="IPR032675">
    <property type="entry name" value="LRR_dom_sf"/>
</dbReference>
<feature type="domain" description="Disease resistance protein Roq1-like winged-helix" evidence="5">
    <location>
        <begin position="231"/>
        <end position="299"/>
    </location>
</feature>
<dbReference type="InterPro" id="IPR027417">
    <property type="entry name" value="P-loop_NTPase"/>
</dbReference>
<dbReference type="Pfam" id="PF23598">
    <property type="entry name" value="LRR_14"/>
    <property type="match status" value="1"/>
</dbReference>
<dbReference type="Pfam" id="PF23282">
    <property type="entry name" value="WHD_ROQ1"/>
    <property type="match status" value="1"/>
</dbReference>
<dbReference type="AlphaFoldDB" id="A0A059B487"/>
<feature type="domain" description="Disease resistance R13L4/SHOC-2-like LRR" evidence="6">
    <location>
        <begin position="423"/>
        <end position="684"/>
    </location>
</feature>
<dbReference type="Gene3D" id="3.80.10.10">
    <property type="entry name" value="Ribonuclease Inhibitor"/>
    <property type="match status" value="4"/>
</dbReference>
<dbReference type="SUPFAM" id="SSF52540">
    <property type="entry name" value="P-loop containing nucleoside triphosphate hydrolases"/>
    <property type="match status" value="1"/>
</dbReference>
<dbReference type="Gene3D" id="3.40.50.300">
    <property type="entry name" value="P-loop containing nucleotide triphosphate hydrolases"/>
    <property type="match status" value="1"/>
</dbReference>
<evidence type="ECO:0000313" key="7">
    <source>
        <dbReference type="EMBL" id="KCW61042.1"/>
    </source>
</evidence>
<dbReference type="PRINTS" id="PR00364">
    <property type="entry name" value="DISEASERSIST"/>
</dbReference>
<gene>
    <name evidence="7" type="ORF">EUGRSUZ_H03812</name>
</gene>
<protein>
    <submittedName>
        <fullName evidence="7">Uncharacterized protein</fullName>
    </submittedName>
</protein>
<accession>A0A059B487</accession>
<dbReference type="GO" id="GO:0006952">
    <property type="term" value="P:defense response"/>
    <property type="evidence" value="ECO:0007669"/>
    <property type="project" value="UniProtKB-KW"/>
</dbReference>